<comment type="caution">
    <text evidence="2">The sequence shown here is derived from an EMBL/GenBank/DDBJ whole genome shotgun (WGS) entry which is preliminary data.</text>
</comment>
<dbReference type="OrthoDB" id="8590912at2"/>
<accession>A0A1V4HA07</accession>
<dbReference type="Pfam" id="PF13160">
    <property type="entry name" value="DUF3995"/>
    <property type="match status" value="1"/>
</dbReference>
<evidence type="ECO:0008006" key="4">
    <source>
        <dbReference type="Google" id="ProtNLM"/>
    </source>
</evidence>
<organism evidence="2 3">
    <name type="scientific">Paenibacillus ferrarius</name>
    <dbReference type="NCBI Taxonomy" id="1469647"/>
    <lineage>
        <taxon>Bacteria</taxon>
        <taxon>Bacillati</taxon>
        <taxon>Bacillota</taxon>
        <taxon>Bacilli</taxon>
        <taxon>Bacillales</taxon>
        <taxon>Paenibacillaceae</taxon>
        <taxon>Paenibacillus</taxon>
    </lineage>
</organism>
<keyword evidence="1" id="KW-0472">Membrane</keyword>
<evidence type="ECO:0000313" key="3">
    <source>
        <dbReference type="Proteomes" id="UP000190626"/>
    </source>
</evidence>
<feature type="transmembrane region" description="Helical" evidence="1">
    <location>
        <begin position="81"/>
        <end position="100"/>
    </location>
</feature>
<feature type="transmembrane region" description="Helical" evidence="1">
    <location>
        <begin position="45"/>
        <end position="69"/>
    </location>
</feature>
<keyword evidence="3" id="KW-1185">Reference proteome</keyword>
<keyword evidence="1" id="KW-0812">Transmembrane</keyword>
<keyword evidence="1" id="KW-1133">Transmembrane helix</keyword>
<dbReference type="InterPro" id="IPR025058">
    <property type="entry name" value="DUF3995"/>
</dbReference>
<dbReference type="AlphaFoldDB" id="A0A1V4HA07"/>
<dbReference type="EMBL" id="MBTG01000045">
    <property type="protein sequence ID" value="OPH48472.1"/>
    <property type="molecule type" value="Genomic_DNA"/>
</dbReference>
<name>A0A1V4HA07_9BACL</name>
<dbReference type="STRING" id="1469647.BC351_08365"/>
<evidence type="ECO:0000313" key="2">
    <source>
        <dbReference type="EMBL" id="OPH48472.1"/>
    </source>
</evidence>
<evidence type="ECO:0000256" key="1">
    <source>
        <dbReference type="SAM" id="Phobius"/>
    </source>
</evidence>
<dbReference type="RefSeq" id="WP_079418879.1">
    <property type="nucleotide sequence ID" value="NZ_MBTG01000045.1"/>
</dbReference>
<proteinExistence type="predicted"/>
<sequence>MKLVMTLSTVSLLTLISIVHVYWAFGGRWGKHAAIPSQAGENRPAFVPGKMATLFVAVLLLIACLILLVQSGYTQYLQASMMTRIGCVVCGSVFLLRAIGDFRFVGFFKKINHSVFAKNDTWLYSPLCLYCGVTFMMVGLRQQLLGI</sequence>
<reference evidence="3" key="1">
    <citation type="submission" date="2016-07" db="EMBL/GenBank/DDBJ databases">
        <authorList>
            <person name="Florea S."/>
            <person name="Webb J.S."/>
            <person name="Jaromczyk J."/>
            <person name="Schardl C.L."/>
        </authorList>
    </citation>
    <scope>NUCLEOTIDE SEQUENCE [LARGE SCALE GENOMIC DNA]</scope>
    <source>
        <strain evidence="3">CY1</strain>
    </source>
</reference>
<gene>
    <name evidence="2" type="ORF">BC351_08365</name>
</gene>
<feature type="transmembrane region" description="Helical" evidence="1">
    <location>
        <begin position="7"/>
        <end position="25"/>
    </location>
</feature>
<dbReference type="Proteomes" id="UP000190626">
    <property type="component" value="Unassembled WGS sequence"/>
</dbReference>
<feature type="transmembrane region" description="Helical" evidence="1">
    <location>
        <begin position="122"/>
        <end position="140"/>
    </location>
</feature>
<protein>
    <recommendedName>
        <fullName evidence="4">DUF3995 domain-containing protein</fullName>
    </recommendedName>
</protein>